<dbReference type="GeneID" id="5143500"/>
<dbReference type="EMBL" id="AM114193">
    <property type="protein sequence ID" value="CAJ36521.1"/>
    <property type="molecule type" value="Genomic_DNA"/>
</dbReference>
<sequence length="444" mass="50099">MRAGKIAVIAGMIVMAALVLGCAEPDSTSIAAPTPTDYPSNVTDDEPGPSRLFDMDGISWYQYAVQQQTKDTVEYQKHVVEYANETYRTGVPVKHTSISRFWLHKDLVSGFNIWESSTDSTPIDSSFGGWQNGTPFALAPGARGVSGLKMYDLSTRFNASTDTTLSTTGFEPVRYGDQVYNCTVYAMPGNNATYRIWHNESLPLPLRVVIDDTYPDDFPEGLWTYDLEDWGYSPDKYDYDRASQDGEKTGNHRGSSTLFDMRNVSRYRYIVALRVNDEPEQVKLDISYEYPGDKRSKYTQVNKTWLYEDNYIGFRLEEGQDNGTLLSGNVTGGVTYGQPCAGRELYLLLIEDYRKEDVSTRFDAGTDGTMKLAGYEAIRFKGDVYNCTVYEITAEDDTFRVWHNTSLALPPKIVATYEKPGKYFWHPGFGIVSGPITYELVDWD</sequence>
<reference evidence="1 2" key="1">
    <citation type="journal article" date="2006" name="Science">
        <title>Genome of rice cluster I archaea -- the key methane producers in the rice rhizosphere.</title>
        <authorList>
            <person name="Erkel C."/>
            <person name="Kube M."/>
            <person name="Reinhardt R."/>
            <person name="Liesack W."/>
        </authorList>
    </citation>
    <scope>NUCLEOTIDE SEQUENCE [LARGE SCALE GENOMIC DNA]</scope>
    <source>
        <strain evidence="2">DSM 22066 / NBRC 105507 / MRE50</strain>
    </source>
</reference>
<dbReference type="RefSeq" id="WP_012036022.1">
    <property type="nucleotide sequence ID" value="NC_009464.1"/>
</dbReference>
<keyword evidence="2" id="KW-1185">Reference proteome</keyword>
<dbReference type="eggNOG" id="arCOG11016">
    <property type="taxonomic scope" value="Archaea"/>
</dbReference>
<name>Q0W522_METAR</name>
<organism evidence="1 2">
    <name type="scientific">Methanocella arvoryzae (strain DSM 22066 / NBRC 105507 / MRE50)</name>
    <dbReference type="NCBI Taxonomy" id="351160"/>
    <lineage>
        <taxon>Archaea</taxon>
        <taxon>Methanobacteriati</taxon>
        <taxon>Methanobacteriota</taxon>
        <taxon>Stenosarchaea group</taxon>
        <taxon>Methanomicrobia</taxon>
        <taxon>Methanocellales</taxon>
        <taxon>Methanocellaceae</taxon>
        <taxon>Methanocella</taxon>
    </lineage>
</organism>
<dbReference type="PROSITE" id="PS51257">
    <property type="entry name" value="PROKAR_LIPOPROTEIN"/>
    <property type="match status" value="1"/>
</dbReference>
<dbReference type="KEGG" id="rci:RCIX1216"/>
<proteinExistence type="predicted"/>
<evidence type="ECO:0000313" key="1">
    <source>
        <dbReference type="EMBL" id="CAJ36521.1"/>
    </source>
</evidence>
<dbReference type="STRING" id="351160.RCIX1216"/>
<accession>Q0W522</accession>
<gene>
    <name evidence="1" type="ORF">RCIX1216</name>
</gene>
<dbReference type="Proteomes" id="UP000000663">
    <property type="component" value="Chromosome"/>
</dbReference>
<dbReference type="AlphaFoldDB" id="Q0W522"/>
<evidence type="ECO:0000313" key="2">
    <source>
        <dbReference type="Proteomes" id="UP000000663"/>
    </source>
</evidence>
<protein>
    <submittedName>
        <fullName evidence="1">Uncharacterized protein</fullName>
    </submittedName>
</protein>